<dbReference type="GO" id="GO:0030288">
    <property type="term" value="C:outer membrane-bounded periplasmic space"/>
    <property type="evidence" value="ECO:0007669"/>
    <property type="project" value="UniProtKB-ARBA"/>
</dbReference>
<dbReference type="KEGG" id="avn:Avin_18670"/>
<feature type="region of interest" description="Disordered" evidence="3">
    <location>
        <begin position="1"/>
        <end position="35"/>
    </location>
</feature>
<dbReference type="CDD" id="cd08492">
    <property type="entry name" value="PBP2_NikA_DppA_OppA_like_15"/>
    <property type="match status" value="1"/>
</dbReference>
<evidence type="ECO:0000259" key="4">
    <source>
        <dbReference type="Pfam" id="PF00496"/>
    </source>
</evidence>
<dbReference type="InterPro" id="IPR039424">
    <property type="entry name" value="SBP_5"/>
</dbReference>
<evidence type="ECO:0000256" key="3">
    <source>
        <dbReference type="SAM" id="MobiDB-lite"/>
    </source>
</evidence>
<feature type="compositionally biased region" description="Polar residues" evidence="3">
    <location>
        <begin position="1"/>
        <end position="15"/>
    </location>
</feature>
<keyword evidence="1" id="KW-0571">Peptide transport</keyword>
<dbReference type="OrthoDB" id="9801912at2"/>
<dbReference type="GO" id="GO:0015031">
    <property type="term" value="P:protein transport"/>
    <property type="evidence" value="ECO:0007669"/>
    <property type="project" value="UniProtKB-KW"/>
</dbReference>
<dbReference type="HOGENOM" id="CLU_017028_7_3_6"/>
<dbReference type="EMBL" id="CP001157">
    <property type="protein sequence ID" value="ACO78079.1"/>
    <property type="molecule type" value="Genomic_DNA"/>
</dbReference>
<feature type="domain" description="Solute-binding protein family 5" evidence="4">
    <location>
        <begin position="124"/>
        <end position="483"/>
    </location>
</feature>
<evidence type="ECO:0000256" key="1">
    <source>
        <dbReference type="ARBA" id="ARBA00022856"/>
    </source>
</evidence>
<evidence type="ECO:0000313" key="5">
    <source>
        <dbReference type="EMBL" id="ACO78079.1"/>
    </source>
</evidence>
<dbReference type="EnsemblBacteria" id="ACO78079">
    <property type="protein sequence ID" value="ACO78079"/>
    <property type="gene ID" value="Avin_18670"/>
</dbReference>
<keyword evidence="2" id="KW-0813">Transport</keyword>
<proteinExistence type="predicted"/>
<gene>
    <name evidence="5" type="ordered locus">Avin_18670</name>
</gene>
<keyword evidence="6" id="KW-1185">Reference proteome</keyword>
<sequence length="587" mass="63872">MSDYPNDSFSLSSLVGHSPGKSSRPEAPAAFVPGQSNGTAPGALRSLARRLAGLVIPVAATLALAGCSPSAEDGQAARTLKIAFWGDNTVLVSVDPFQVYWIEHRVLLRNVAESLTDQDPKTGEIIPWLAKSWEVSDDALEYTFHLREDVTFSNGERFDAQAVKIAFDSNKAFAAEVPSTFGATYLAGYEHAEVLDAFTVKLVLSRPNAGFLQAASTTNLAILAPASYRLTARERSLGKIVGSGPFVLESYTPEVGARLVKRKDYAWPSANLKNPGAAHLDSVELSYVPEESVRNGLFLQGQVDILWPRNPFSEVDLKLFQSRGATIQSRSLPGPAFNLYPNAQDKRVLADPRVRLALQKAIDRKTYAATIYNPDFPVVDGVYDLTTPYFKTQGAKLAYDPAGAERLLDEAGWVKGADGYRQKDGKRLSLTYILSPAETAGDVLVQDQLRKVGIELKLDVLTRAERVTANAAGNYDLTSSYMSRADPIILQTILDPRTANSAALASNIYSPQTLERATALFDAGITATAGGQRARAYGELQDLLIDEGLAFPIYERVWQAATAPRVRNFQWSAEGFAFLSDIEVDQP</sequence>
<dbReference type="AlphaFoldDB" id="C1DDV8"/>
<dbReference type="PIRSF" id="PIRSF002741">
    <property type="entry name" value="MppA"/>
    <property type="match status" value="1"/>
</dbReference>
<dbReference type="PANTHER" id="PTHR30290">
    <property type="entry name" value="PERIPLASMIC BINDING COMPONENT OF ABC TRANSPORTER"/>
    <property type="match status" value="1"/>
</dbReference>
<accession>C1DDV8</accession>
<dbReference type="Gene3D" id="3.10.105.10">
    <property type="entry name" value="Dipeptide-binding Protein, Domain 3"/>
    <property type="match status" value="1"/>
</dbReference>
<dbReference type="GO" id="GO:0043190">
    <property type="term" value="C:ATP-binding cassette (ABC) transporter complex"/>
    <property type="evidence" value="ECO:0007669"/>
    <property type="project" value="InterPro"/>
</dbReference>
<dbReference type="Pfam" id="PF00496">
    <property type="entry name" value="SBP_bac_5"/>
    <property type="match status" value="1"/>
</dbReference>
<reference evidence="5 6" key="1">
    <citation type="journal article" date="2009" name="J. Bacteriol.">
        <title>Genome sequence of Azotobacter vinelandii, an obligate aerobe specialized to support diverse anaerobic metabolic processes.</title>
        <authorList>
            <person name="Setubal J.C."/>
            <person name="dos Santos P."/>
            <person name="Goldman B.S."/>
            <person name="Ertesvag H."/>
            <person name="Espin G."/>
            <person name="Rubio L.M."/>
            <person name="Valla S."/>
            <person name="Almeida N.F."/>
            <person name="Balasubramanian D."/>
            <person name="Cromes L."/>
            <person name="Curatti L."/>
            <person name="Du Z."/>
            <person name="Godsy E."/>
            <person name="Goodner B."/>
            <person name="Hellner-Burris K."/>
            <person name="Hernandez J.A."/>
            <person name="Houmiel K."/>
            <person name="Imperial J."/>
            <person name="Kennedy C."/>
            <person name="Larson T.J."/>
            <person name="Latreille P."/>
            <person name="Ligon L.S."/>
            <person name="Lu J."/>
            <person name="Maerk M."/>
            <person name="Miller N.M."/>
            <person name="Norton S."/>
            <person name="O'Carroll I.P."/>
            <person name="Paulsen I."/>
            <person name="Raulfs E.C."/>
            <person name="Roemer R."/>
            <person name="Rosser J."/>
            <person name="Segura D."/>
            <person name="Slater S."/>
            <person name="Stricklin S.L."/>
            <person name="Studholme D.J."/>
            <person name="Sun J."/>
            <person name="Viana C.J."/>
            <person name="Wallin E."/>
            <person name="Wang B."/>
            <person name="Wheeler C."/>
            <person name="Zhu H."/>
            <person name="Dean D.R."/>
            <person name="Dixon R."/>
            <person name="Wood D."/>
        </authorList>
    </citation>
    <scope>NUCLEOTIDE SEQUENCE [LARGE SCALE GENOMIC DNA]</scope>
    <source>
        <strain evidence="6">DJ / ATCC BAA-1303</strain>
    </source>
</reference>
<dbReference type="STRING" id="322710.Avin_18670"/>
<protein>
    <submittedName>
        <fullName evidence="5">Bacterial extracellular solute-binding protein, family 5</fullName>
    </submittedName>
</protein>
<dbReference type="eggNOG" id="COG0747">
    <property type="taxonomic scope" value="Bacteria"/>
</dbReference>
<name>C1DDV8_AZOVD</name>
<dbReference type="InterPro" id="IPR030678">
    <property type="entry name" value="Peptide/Ni-bd"/>
</dbReference>
<dbReference type="GO" id="GO:0015833">
    <property type="term" value="P:peptide transport"/>
    <property type="evidence" value="ECO:0007669"/>
    <property type="project" value="UniProtKB-KW"/>
</dbReference>
<evidence type="ECO:0000313" key="6">
    <source>
        <dbReference type="Proteomes" id="UP000002424"/>
    </source>
</evidence>
<dbReference type="InterPro" id="IPR000914">
    <property type="entry name" value="SBP_5_dom"/>
</dbReference>
<organism evidence="5 6">
    <name type="scientific">Azotobacter vinelandii (strain DJ / ATCC BAA-1303)</name>
    <dbReference type="NCBI Taxonomy" id="322710"/>
    <lineage>
        <taxon>Bacteria</taxon>
        <taxon>Pseudomonadati</taxon>
        <taxon>Pseudomonadota</taxon>
        <taxon>Gammaproteobacteria</taxon>
        <taxon>Pseudomonadales</taxon>
        <taxon>Pseudomonadaceae</taxon>
        <taxon>Azotobacter</taxon>
    </lineage>
</organism>
<dbReference type="GeneID" id="88185109"/>
<dbReference type="SUPFAM" id="SSF53850">
    <property type="entry name" value="Periplasmic binding protein-like II"/>
    <property type="match status" value="1"/>
</dbReference>
<dbReference type="RefSeq" id="WP_012700488.1">
    <property type="nucleotide sequence ID" value="NC_012560.1"/>
</dbReference>
<evidence type="ECO:0000256" key="2">
    <source>
        <dbReference type="ARBA" id="ARBA00022927"/>
    </source>
</evidence>
<keyword evidence="2" id="KW-0653">Protein transport</keyword>
<dbReference type="GO" id="GO:1904680">
    <property type="term" value="F:peptide transmembrane transporter activity"/>
    <property type="evidence" value="ECO:0007669"/>
    <property type="project" value="TreeGrafter"/>
</dbReference>
<dbReference type="Proteomes" id="UP000002424">
    <property type="component" value="Chromosome"/>
</dbReference>
<dbReference type="Gene3D" id="3.40.190.10">
    <property type="entry name" value="Periplasmic binding protein-like II"/>
    <property type="match status" value="1"/>
</dbReference>